<dbReference type="InterPro" id="IPR050250">
    <property type="entry name" value="Macrolide_Exporter_MacB"/>
</dbReference>
<keyword evidence="2" id="KW-1003">Cell membrane</keyword>
<dbReference type="PANTHER" id="PTHR30572:SF4">
    <property type="entry name" value="ABC TRANSPORTER PERMEASE YTRF"/>
    <property type="match status" value="1"/>
</dbReference>
<feature type="transmembrane region" description="Helical" evidence="7">
    <location>
        <begin position="315"/>
        <end position="334"/>
    </location>
</feature>
<comment type="caution">
    <text evidence="9">The sequence shown here is derived from an EMBL/GenBank/DDBJ whole genome shotgun (WGS) entry which is preliminary data.</text>
</comment>
<feature type="transmembrane region" description="Helical" evidence="7">
    <location>
        <begin position="408"/>
        <end position="430"/>
    </location>
</feature>
<comment type="subcellular location">
    <subcellularLocation>
        <location evidence="1">Cell membrane</location>
        <topology evidence="1">Multi-pass membrane protein</topology>
    </subcellularLocation>
</comment>
<proteinExistence type="inferred from homology"/>
<evidence type="ECO:0000313" key="9">
    <source>
        <dbReference type="EMBL" id="MFC4554201.1"/>
    </source>
</evidence>
<evidence type="ECO:0000256" key="5">
    <source>
        <dbReference type="ARBA" id="ARBA00023136"/>
    </source>
</evidence>
<accession>A0ABV9D6K2</accession>
<feature type="transmembrane region" description="Helical" evidence="7">
    <location>
        <begin position="354"/>
        <end position="377"/>
    </location>
</feature>
<evidence type="ECO:0000313" key="10">
    <source>
        <dbReference type="Proteomes" id="UP001595955"/>
    </source>
</evidence>
<dbReference type="Proteomes" id="UP001595955">
    <property type="component" value="Unassembled WGS sequence"/>
</dbReference>
<organism evidence="9 10">
    <name type="scientific">Georgenia faecalis</name>
    <dbReference type="NCBI Taxonomy" id="2483799"/>
    <lineage>
        <taxon>Bacteria</taxon>
        <taxon>Bacillati</taxon>
        <taxon>Actinomycetota</taxon>
        <taxon>Actinomycetes</taxon>
        <taxon>Micrococcales</taxon>
        <taxon>Bogoriellaceae</taxon>
        <taxon>Georgenia</taxon>
    </lineage>
</organism>
<dbReference type="Pfam" id="PF02687">
    <property type="entry name" value="FtsX"/>
    <property type="match status" value="2"/>
</dbReference>
<feature type="transmembrane region" description="Helical" evidence="7">
    <location>
        <begin position="787"/>
        <end position="812"/>
    </location>
</feature>
<evidence type="ECO:0000256" key="4">
    <source>
        <dbReference type="ARBA" id="ARBA00022989"/>
    </source>
</evidence>
<feature type="domain" description="ABC3 transporter permease C-terminal" evidence="8">
    <location>
        <begin position="267"/>
        <end position="372"/>
    </location>
</feature>
<feature type="transmembrane region" description="Helical" evidence="7">
    <location>
        <begin position="832"/>
        <end position="852"/>
    </location>
</feature>
<dbReference type="RefSeq" id="WP_122824743.1">
    <property type="nucleotide sequence ID" value="NZ_CP033325.1"/>
</dbReference>
<dbReference type="PANTHER" id="PTHR30572">
    <property type="entry name" value="MEMBRANE COMPONENT OF TRANSPORTER-RELATED"/>
    <property type="match status" value="1"/>
</dbReference>
<evidence type="ECO:0000259" key="8">
    <source>
        <dbReference type="Pfam" id="PF02687"/>
    </source>
</evidence>
<evidence type="ECO:0000256" key="7">
    <source>
        <dbReference type="SAM" id="Phobius"/>
    </source>
</evidence>
<keyword evidence="10" id="KW-1185">Reference proteome</keyword>
<feature type="transmembrane region" description="Helical" evidence="7">
    <location>
        <begin position="738"/>
        <end position="766"/>
    </location>
</feature>
<feature type="transmembrane region" description="Helical" evidence="7">
    <location>
        <begin position="258"/>
        <end position="283"/>
    </location>
</feature>
<sequence length="869" mass="86541">MLRLTLAQMRRSVGRLLAAALAIVVGTAFIAATLLASALLRETTYDAMTASLGDADVVVSATDGALKADDLAAVRGASGVSAADGTLSMTAQILSDGIADFAFVDAAPSTPELTVHEVAEGELPTTTGQIALTAASAGRLGVDIGDDVEVEGGLYLPAGGASDEPVAVDSRLEVVGILEDPGALFGSASSTLVAGEQLEAWVTDGGREMSYEQILAVGDGSEDDVAAAVAAALDGAGVVRTGTEVAEELTSGALGSTVIFTALILGFGALAMLVASIVITNTFQVLVAQRTRQLALLRCVGATKAQIRRSVLTEAVLLGTLAGIAGLAIGAGLAQGTLWVLGTMDLDVPVPSTITLTAAAVLVPVLTGAAVTVLAALAPARAATRVAPLAAMRPAGAPDVRGTGRGRLVLSLVLIVGGGLLLAGATAAMLSGQFDGDDVLLIALAAGVLGGGLSFAGVMVGAVFVVPAVVRALGSVATRLGGGSTTRLATANATRNPRRTSATATALIIGVTLVSMMSTGAVSARASLDAQLDGAFPADIVVTSAGWAEDGGAAPLTPNQLTAVAEAPGVERVLEVRSAPLNFAAGDIEVEVSDVTDLDPAAAGEVLRDLTGLEDLAPGTVVLAGWAAEDLEVEVGDTVEAALAPDAATDQDAPRVPLVVVSTDSPVGTAVLPETLEQFAPDASTTGIYARLDAEDAAQASTTISDRLSEATGTNGSVPYVSGEAAERQMFGQVIDTLLAIVVGLLAAAVVIALIGVANTLSLSVIERTRESALLRAMGLTRRQLRGMLATEGVLLAVVGVLVGVVLGVLYGWAGTAVILGAAGGVTLAVPWLHLGVVVVVAVLAGLLASVLPARTAVRTPPVAALAAE</sequence>
<gene>
    <name evidence="9" type="ORF">ACFO3F_02980</name>
</gene>
<keyword evidence="3 7" id="KW-0812">Transmembrane</keyword>
<keyword evidence="4 7" id="KW-1133">Transmembrane helix</keyword>
<dbReference type="EMBL" id="JBHSGF010000002">
    <property type="protein sequence ID" value="MFC4554201.1"/>
    <property type="molecule type" value="Genomic_DNA"/>
</dbReference>
<keyword evidence="5 7" id="KW-0472">Membrane</keyword>
<feature type="transmembrane region" description="Helical" evidence="7">
    <location>
        <begin position="502"/>
        <end position="522"/>
    </location>
</feature>
<reference evidence="10" key="1">
    <citation type="journal article" date="2019" name="Int. J. Syst. Evol. Microbiol.">
        <title>The Global Catalogue of Microorganisms (GCM) 10K type strain sequencing project: providing services to taxonomists for standard genome sequencing and annotation.</title>
        <authorList>
            <consortium name="The Broad Institute Genomics Platform"/>
            <consortium name="The Broad Institute Genome Sequencing Center for Infectious Disease"/>
            <person name="Wu L."/>
            <person name="Ma J."/>
        </authorList>
    </citation>
    <scope>NUCLEOTIDE SEQUENCE [LARGE SCALE GENOMIC DNA]</scope>
    <source>
        <strain evidence="10">JCM 3369</strain>
    </source>
</reference>
<feature type="domain" description="ABC3 transporter permease C-terminal" evidence="8">
    <location>
        <begin position="745"/>
        <end position="862"/>
    </location>
</feature>
<evidence type="ECO:0000256" key="3">
    <source>
        <dbReference type="ARBA" id="ARBA00022692"/>
    </source>
</evidence>
<name>A0ABV9D6K2_9MICO</name>
<protein>
    <submittedName>
        <fullName evidence="9">ABC transporter permease</fullName>
    </submittedName>
</protein>
<evidence type="ECO:0000256" key="6">
    <source>
        <dbReference type="ARBA" id="ARBA00038076"/>
    </source>
</evidence>
<comment type="similarity">
    <text evidence="6">Belongs to the ABC-4 integral membrane protein family.</text>
</comment>
<evidence type="ECO:0000256" key="2">
    <source>
        <dbReference type="ARBA" id="ARBA00022475"/>
    </source>
</evidence>
<feature type="transmembrane region" description="Helical" evidence="7">
    <location>
        <begin position="442"/>
        <end position="470"/>
    </location>
</feature>
<dbReference type="InterPro" id="IPR003838">
    <property type="entry name" value="ABC3_permease_C"/>
</dbReference>
<evidence type="ECO:0000256" key="1">
    <source>
        <dbReference type="ARBA" id="ARBA00004651"/>
    </source>
</evidence>